<evidence type="ECO:0000313" key="3">
    <source>
        <dbReference type="Proteomes" id="UP001628124"/>
    </source>
</evidence>
<proteinExistence type="predicted"/>
<gene>
    <name evidence="2" type="ORF">KNCP2_09440</name>
</gene>
<sequence>MKHKNELDRLIRNLYLIKNTNLNNILDTDKLAITRITNFIEALINKIDPRKPGPYVSQQQANFKVANDNNIQGASKEIYLKNLPISIGKVEGFKEDEKGKKTKAQLDVLISPSDFLELLRLSNALPVTNEQGLEIKSNMNLLQLMEAIVQKVGEKSLNIQQDKKVLTSQENEQAITRGQQKLELSLKEEIIKLREAVQETIKNPTNNEEFNKTSKEILDLINNINSHQPSRLQAARNKILSSGGSPNTKNTKIEEFFLKQHEWDKFQELRERLQKIKEPKEKLDEIKNFYDVINSLDKNIILRAMQEKQKVQQASNQKAQEIIRSKFLYLDNAGDFSDGLQNLFEEFKNQEEKGEKELIEASKKILSKSISVNKNYFRNTNNSSELDLQYKMLLIDHADNISQNIKEALVLYAGSNNNNQIDILSEELANKFKNISNLIRQNESVLQKETRKSSPSLETIPEDSIPKLSPAIVHSSTALFVKLENSFNELEQFTDKILIDAGKSYVQQANINPKSNNVSRSSSVDSGIGSSQEALSTTFGKSGSTNLIEALDLAQAKILSNSNTTKDKLTATKELQKSIKQKEVSNERLTQEEIDNIYKTLGIFEDIQEYEKSENSRDPRLLNKNHYKLTDPREERRSDNIALEWDDPGMLTTDTALEWDGTGMLPPSQNSTVLDKLKEAVDDYISELQNEKLSIDTSPQHVNIDNVLPKIRNLFNDKLAKDTSPMQEAIPTPPALSWNTHPIFGDTIKFLKRFKEEIDKFPQDYTKASTIPLYLSNVTRNLGRSEFLASMVSTAQKDERMKDILDKLQKISTNCSTISNSDDKFNKEIKESFVEINTTLKNIIEYKGPKIEYLNSNIEKVHKNLSSLESFTYELSKNISLKHIKQSTQEQPTISTGAVTGIKDRIAKFEADSYSKIKKYWTEEKKQTVEKQHENTQSDYITTKKNFEFENRGKEIKENSTQNLINKFEKGFDSKITRYWTSPEEWDKWEEEKQKGTGKENELIRPRTKFAIEHSKQAQSKDNAPKRQTKSYIEASEDTHIKEGNTKSLKDKFENLAKEAKQIGTQAQQSSKSSSSPSIKPTSRSKDGRVI</sequence>
<evidence type="ECO:0008006" key="4">
    <source>
        <dbReference type="Google" id="ProtNLM"/>
    </source>
</evidence>
<feature type="region of interest" description="Disordered" evidence="1">
    <location>
        <begin position="512"/>
        <end position="536"/>
    </location>
</feature>
<accession>A0ABP9TVJ3</accession>
<evidence type="ECO:0000256" key="1">
    <source>
        <dbReference type="SAM" id="MobiDB-lite"/>
    </source>
</evidence>
<dbReference type="Proteomes" id="UP001628124">
    <property type="component" value="Unassembled WGS sequence"/>
</dbReference>
<feature type="compositionally biased region" description="Low complexity" evidence="1">
    <location>
        <begin position="1070"/>
        <end position="1082"/>
    </location>
</feature>
<name>A0ABP9TVJ3_9RICK</name>
<dbReference type="EMBL" id="BAABMM010000034">
    <property type="protein sequence ID" value="GAA5252656.1"/>
    <property type="molecule type" value="Genomic_DNA"/>
</dbReference>
<keyword evidence="3" id="KW-1185">Reference proteome</keyword>
<reference evidence="2 3" key="1">
    <citation type="journal article" date="2024" name="Microbiol. Immunol.">
        <title>Discovery of a novel spotted fever group Rickettsia, 'Candidatus Rickettsia kedanie,' in unfed larval chigger mites, Leptotrombidium scutellare.</title>
        <authorList>
            <person name="Ogawa M."/>
            <person name="Matsutani M."/>
            <person name="Katayama T."/>
            <person name="Takada N."/>
            <person name="Noda S."/>
            <person name="Takahashi M."/>
            <person name="Kageyama D."/>
            <person name="Hanaoka N."/>
            <person name="Ebihara H."/>
        </authorList>
    </citation>
    <scope>NUCLEOTIDE SEQUENCE [LARGE SCALE GENOMIC DNA]</scope>
    <source>
        <strain evidence="2 3">KNCP2-13</strain>
    </source>
</reference>
<feature type="region of interest" description="Disordered" evidence="1">
    <location>
        <begin position="987"/>
        <end position="1091"/>
    </location>
</feature>
<evidence type="ECO:0000313" key="2">
    <source>
        <dbReference type="EMBL" id="GAA5252656.1"/>
    </source>
</evidence>
<feature type="compositionally biased region" description="Basic and acidic residues" evidence="1">
    <location>
        <begin position="990"/>
        <end position="1016"/>
    </location>
</feature>
<comment type="caution">
    <text evidence="2">The sequence shown here is derived from an EMBL/GenBank/DDBJ whole genome shotgun (WGS) entry which is preliminary data.</text>
</comment>
<protein>
    <recommendedName>
        <fullName evidence="4">Protein PS 120</fullName>
    </recommendedName>
</protein>
<feature type="compositionally biased region" description="Low complexity" evidence="1">
    <location>
        <begin position="515"/>
        <end position="531"/>
    </location>
</feature>
<feature type="compositionally biased region" description="Basic and acidic residues" evidence="1">
    <location>
        <begin position="1037"/>
        <end position="1061"/>
    </location>
</feature>
<organism evidence="2 3">
    <name type="scientific">Candidatus Rickettsia kedanie</name>
    <dbReference type="NCBI Taxonomy" id="3115352"/>
    <lineage>
        <taxon>Bacteria</taxon>
        <taxon>Pseudomonadati</taxon>
        <taxon>Pseudomonadota</taxon>
        <taxon>Alphaproteobacteria</taxon>
        <taxon>Rickettsiales</taxon>
        <taxon>Rickettsiaceae</taxon>
        <taxon>Rickettsieae</taxon>
        <taxon>Rickettsia</taxon>
        <taxon>spotted fever group</taxon>
    </lineage>
</organism>